<protein>
    <recommendedName>
        <fullName evidence="4">Protein SHQ1 homolog</fullName>
    </recommendedName>
</protein>
<dbReference type="CDD" id="cd00298">
    <property type="entry name" value="ACD_sHsps_p23-like"/>
    <property type="match status" value="1"/>
</dbReference>
<gene>
    <name evidence="8" type="ORF">PECUL_23A041359</name>
</gene>
<evidence type="ECO:0000256" key="4">
    <source>
        <dbReference type="ARBA" id="ARBA00013750"/>
    </source>
</evidence>
<dbReference type="InterPro" id="IPR007009">
    <property type="entry name" value="Shq1_C"/>
</dbReference>
<organism evidence="8 9">
    <name type="scientific">Pelobates cultripes</name>
    <name type="common">Western spadefoot toad</name>
    <dbReference type="NCBI Taxonomy" id="61616"/>
    <lineage>
        <taxon>Eukaryota</taxon>
        <taxon>Metazoa</taxon>
        <taxon>Chordata</taxon>
        <taxon>Craniata</taxon>
        <taxon>Vertebrata</taxon>
        <taxon>Euteleostomi</taxon>
        <taxon>Amphibia</taxon>
        <taxon>Batrachia</taxon>
        <taxon>Anura</taxon>
        <taxon>Pelobatoidea</taxon>
        <taxon>Pelobatidae</taxon>
        <taxon>Pelobates</taxon>
    </lineage>
</organism>
<reference evidence="8" key="1">
    <citation type="submission" date="2022-03" db="EMBL/GenBank/DDBJ databases">
        <authorList>
            <person name="Alioto T."/>
            <person name="Alioto T."/>
            <person name="Gomez Garrido J."/>
        </authorList>
    </citation>
    <scope>NUCLEOTIDE SEQUENCE</scope>
</reference>
<evidence type="ECO:0000313" key="9">
    <source>
        <dbReference type="Proteomes" id="UP001295444"/>
    </source>
</evidence>
<keyword evidence="9" id="KW-1185">Reference proteome</keyword>
<dbReference type="FunFam" id="2.60.40.790:FF:000022">
    <property type="entry name" value="Protein SHQ1 homolog"/>
    <property type="match status" value="1"/>
</dbReference>
<dbReference type="Proteomes" id="UP001295444">
    <property type="component" value="Chromosome 08"/>
</dbReference>
<dbReference type="GO" id="GO:0005829">
    <property type="term" value="C:cytosol"/>
    <property type="evidence" value="ECO:0007669"/>
    <property type="project" value="UniProtKB-SubCell"/>
</dbReference>
<evidence type="ECO:0000256" key="3">
    <source>
        <dbReference type="ARBA" id="ARBA00005607"/>
    </source>
</evidence>
<evidence type="ECO:0000256" key="6">
    <source>
        <dbReference type="ARBA" id="ARBA00023242"/>
    </source>
</evidence>
<dbReference type="Pfam" id="PF21413">
    <property type="entry name" value="SHQ1-like_CS"/>
    <property type="match status" value="1"/>
</dbReference>
<evidence type="ECO:0000256" key="1">
    <source>
        <dbReference type="ARBA" id="ARBA00004514"/>
    </source>
</evidence>
<dbReference type="GO" id="GO:0000493">
    <property type="term" value="P:box H/ACA snoRNP assembly"/>
    <property type="evidence" value="ECO:0007669"/>
    <property type="project" value="InterPro"/>
</dbReference>
<dbReference type="InterPro" id="IPR008978">
    <property type="entry name" value="HSP20-like_chaperone"/>
</dbReference>
<dbReference type="GO" id="GO:0005654">
    <property type="term" value="C:nucleoplasm"/>
    <property type="evidence" value="ECO:0007669"/>
    <property type="project" value="UniProtKB-SubCell"/>
</dbReference>
<sequence>MITPAFEITQDPVFLTIIIKVPYARVSEVDVYIEGDDFKFYAKPYFLRLSLPGRIVEDGRQKATYDVDKGVFTICVPKETPEQHFEGLDLLTALLAPRGTRSCKPLVEEIGSQSELPEEEEEEEFDWQIEQTPYEEPSADVLHCSYGFGNSRSGVFRRLQDELNDIIDLRDPDVTSVLERTQKRLAAENSKFDPDHYLADLFEDDAIRHLLKYQPWWVVALKEASSASEDSENKKVTFSEKEKDQLRQFSNKSYLLDKKTERMVFLGLIDLLLAYCYEIRVTEGEKNVESAWNIRKLSGTLSWFENYNSIKDVLVSFGRRILCYPLYRHFSLVTKAMKDTCSLLKLGKAAVLKCLLDIHAIFQENDPVYILNDLYITDYCIWIQKVK</sequence>
<evidence type="ECO:0000256" key="2">
    <source>
        <dbReference type="ARBA" id="ARBA00004642"/>
    </source>
</evidence>
<comment type="subcellular location">
    <subcellularLocation>
        <location evidence="1">Cytoplasm</location>
        <location evidence="1">Cytosol</location>
    </subcellularLocation>
    <subcellularLocation>
        <location evidence="2">Nucleus</location>
        <location evidence="2">Nucleoplasm</location>
    </subcellularLocation>
</comment>
<evidence type="ECO:0000256" key="5">
    <source>
        <dbReference type="ARBA" id="ARBA00022490"/>
    </source>
</evidence>
<dbReference type="Gene3D" id="2.60.40.790">
    <property type="match status" value="1"/>
</dbReference>
<evidence type="ECO:0000259" key="7">
    <source>
        <dbReference type="PROSITE" id="PS51203"/>
    </source>
</evidence>
<feature type="domain" description="CS" evidence="7">
    <location>
        <begin position="1"/>
        <end position="89"/>
    </location>
</feature>
<keyword evidence="6" id="KW-0539">Nucleus</keyword>
<dbReference type="InterPro" id="IPR007052">
    <property type="entry name" value="CS_dom"/>
</dbReference>
<dbReference type="Pfam" id="PF04925">
    <property type="entry name" value="SHQ1"/>
    <property type="match status" value="1"/>
</dbReference>
<dbReference type="InterPro" id="IPR039742">
    <property type="entry name" value="Shq1"/>
</dbReference>
<dbReference type="PANTHER" id="PTHR12967">
    <property type="entry name" value="PROTEIN SHQ1 HOMOLOG"/>
    <property type="match status" value="1"/>
</dbReference>
<accession>A0AAD1SYK9</accession>
<dbReference type="PROSITE" id="PS51203">
    <property type="entry name" value="CS"/>
    <property type="match status" value="1"/>
</dbReference>
<name>A0AAD1SYK9_PELCU</name>
<proteinExistence type="inferred from homology"/>
<dbReference type="EMBL" id="OW240919">
    <property type="protein sequence ID" value="CAH2312890.1"/>
    <property type="molecule type" value="Genomic_DNA"/>
</dbReference>
<keyword evidence="5" id="KW-0963">Cytoplasm</keyword>
<dbReference type="AlphaFoldDB" id="A0AAD1SYK9"/>
<dbReference type="InterPro" id="IPR048696">
    <property type="entry name" value="SHQ1-like_CS"/>
</dbReference>
<dbReference type="GO" id="GO:0051082">
    <property type="term" value="F:unfolded protein binding"/>
    <property type="evidence" value="ECO:0007669"/>
    <property type="project" value="TreeGrafter"/>
</dbReference>
<evidence type="ECO:0000313" key="8">
    <source>
        <dbReference type="EMBL" id="CAH2312890.1"/>
    </source>
</evidence>
<comment type="similarity">
    <text evidence="3">Belongs to the SHQ1 family.</text>
</comment>
<dbReference type="PANTHER" id="PTHR12967:SF0">
    <property type="entry name" value="PROTEIN SHQ1 HOMOLOG"/>
    <property type="match status" value="1"/>
</dbReference>
<dbReference type="SUPFAM" id="SSF49764">
    <property type="entry name" value="HSP20-like chaperones"/>
    <property type="match status" value="1"/>
</dbReference>